<proteinExistence type="predicted"/>
<evidence type="ECO:0000313" key="2">
    <source>
        <dbReference type="Proteomes" id="UP001501442"/>
    </source>
</evidence>
<dbReference type="Proteomes" id="UP001501442">
    <property type="component" value="Unassembled WGS sequence"/>
</dbReference>
<dbReference type="RefSeq" id="WP_345429058.1">
    <property type="nucleotide sequence ID" value="NZ_BAABHK010000001.1"/>
</dbReference>
<accession>A0ABP8U3A0</accession>
<evidence type="ECO:0008006" key="3">
    <source>
        <dbReference type="Google" id="ProtNLM"/>
    </source>
</evidence>
<protein>
    <recommendedName>
        <fullName evidence="3">Plasmid stabilization protein</fullName>
    </recommendedName>
</protein>
<reference evidence="2" key="1">
    <citation type="journal article" date="2019" name="Int. J. Syst. Evol. Microbiol.">
        <title>The Global Catalogue of Microorganisms (GCM) 10K type strain sequencing project: providing services to taxonomists for standard genome sequencing and annotation.</title>
        <authorList>
            <consortium name="The Broad Institute Genomics Platform"/>
            <consortium name="The Broad Institute Genome Sequencing Center for Infectious Disease"/>
            <person name="Wu L."/>
            <person name="Ma J."/>
        </authorList>
    </citation>
    <scope>NUCLEOTIDE SEQUENCE [LARGE SCALE GENOMIC DNA]</scope>
    <source>
        <strain evidence="2">JCM 17939</strain>
    </source>
</reference>
<dbReference type="EMBL" id="BAABHK010000001">
    <property type="protein sequence ID" value="GAA4620800.1"/>
    <property type="molecule type" value="Genomic_DNA"/>
</dbReference>
<comment type="caution">
    <text evidence="1">The sequence shown here is derived from an EMBL/GenBank/DDBJ whole genome shotgun (WGS) entry which is preliminary data.</text>
</comment>
<evidence type="ECO:0000313" key="1">
    <source>
        <dbReference type="EMBL" id="GAA4620800.1"/>
    </source>
</evidence>
<gene>
    <name evidence="1" type="ORF">GCM10023196_006200</name>
</gene>
<sequence length="82" mass="8974">MAFRVQLTPQAIRQIAGLPESAAKALRLTLVDVLQDPYEPMITASADAPGFREAVFGGFGIVEFQPWDDLGVVIIHYVMWAG</sequence>
<name>A0ABP8U3A0_9ACTN</name>
<keyword evidence="2" id="KW-1185">Reference proteome</keyword>
<organism evidence="1 2">
    <name type="scientific">Actinoallomurus vinaceus</name>
    <dbReference type="NCBI Taxonomy" id="1080074"/>
    <lineage>
        <taxon>Bacteria</taxon>
        <taxon>Bacillati</taxon>
        <taxon>Actinomycetota</taxon>
        <taxon>Actinomycetes</taxon>
        <taxon>Streptosporangiales</taxon>
        <taxon>Thermomonosporaceae</taxon>
        <taxon>Actinoallomurus</taxon>
    </lineage>
</organism>